<accession>A0A5N5G734</accession>
<comment type="caution">
    <text evidence="2">The sequence shown here is derived from an EMBL/GenBank/DDBJ whole genome shotgun (WGS) entry which is preliminary data.</text>
</comment>
<sequence length="78" mass="8514">MEARKSLVGDIDSVKRFLIFSRRGQGPSASSNRGGESPAYGAKESPKKMTCYGCKSVCSIASNLKLPQEEDLKLRFSI</sequence>
<reference evidence="3" key="2">
    <citation type="submission" date="2019-10" db="EMBL/GenBank/DDBJ databases">
        <title>A de novo genome assembly of a pear dwarfing rootstock.</title>
        <authorList>
            <person name="Wang F."/>
            <person name="Wang J."/>
            <person name="Li S."/>
            <person name="Zhang Y."/>
            <person name="Fang M."/>
            <person name="Ma L."/>
            <person name="Zhao Y."/>
            <person name="Jiang S."/>
        </authorList>
    </citation>
    <scope>NUCLEOTIDE SEQUENCE [LARGE SCALE GENOMIC DNA]</scope>
</reference>
<evidence type="ECO:0000256" key="1">
    <source>
        <dbReference type="SAM" id="MobiDB-lite"/>
    </source>
</evidence>
<dbReference type="Proteomes" id="UP000327157">
    <property type="component" value="Chromosome 17"/>
</dbReference>
<dbReference type="AlphaFoldDB" id="A0A5N5G734"/>
<gene>
    <name evidence="2" type="ORF">D8674_019100</name>
</gene>
<dbReference type="EMBL" id="SMOL01000487">
    <property type="protein sequence ID" value="KAB2611068.1"/>
    <property type="molecule type" value="Genomic_DNA"/>
</dbReference>
<proteinExistence type="predicted"/>
<evidence type="ECO:0000313" key="3">
    <source>
        <dbReference type="Proteomes" id="UP000327157"/>
    </source>
</evidence>
<feature type="region of interest" description="Disordered" evidence="1">
    <location>
        <begin position="23"/>
        <end position="47"/>
    </location>
</feature>
<organism evidence="2 3">
    <name type="scientific">Pyrus ussuriensis x Pyrus communis</name>
    <dbReference type="NCBI Taxonomy" id="2448454"/>
    <lineage>
        <taxon>Eukaryota</taxon>
        <taxon>Viridiplantae</taxon>
        <taxon>Streptophyta</taxon>
        <taxon>Embryophyta</taxon>
        <taxon>Tracheophyta</taxon>
        <taxon>Spermatophyta</taxon>
        <taxon>Magnoliopsida</taxon>
        <taxon>eudicotyledons</taxon>
        <taxon>Gunneridae</taxon>
        <taxon>Pentapetalae</taxon>
        <taxon>rosids</taxon>
        <taxon>fabids</taxon>
        <taxon>Rosales</taxon>
        <taxon>Rosaceae</taxon>
        <taxon>Amygdaloideae</taxon>
        <taxon>Maleae</taxon>
        <taxon>Pyrus</taxon>
    </lineage>
</organism>
<name>A0A5N5G734_9ROSA</name>
<evidence type="ECO:0000313" key="2">
    <source>
        <dbReference type="EMBL" id="KAB2611068.1"/>
    </source>
</evidence>
<keyword evidence="3" id="KW-1185">Reference proteome</keyword>
<protein>
    <submittedName>
        <fullName evidence="2">SWI/SNF complex subunit SWI3B</fullName>
    </submittedName>
</protein>
<reference evidence="2 3" key="1">
    <citation type="submission" date="2019-09" db="EMBL/GenBank/DDBJ databases">
        <authorList>
            <person name="Ou C."/>
        </authorList>
    </citation>
    <scope>NUCLEOTIDE SEQUENCE [LARGE SCALE GENOMIC DNA]</scope>
    <source>
        <strain evidence="2">S2</strain>
        <tissue evidence="2">Leaf</tissue>
    </source>
</reference>
<reference evidence="2 3" key="3">
    <citation type="submission" date="2019-11" db="EMBL/GenBank/DDBJ databases">
        <title>A de novo genome assembly of a pear dwarfing rootstock.</title>
        <authorList>
            <person name="Wang F."/>
            <person name="Wang J."/>
            <person name="Li S."/>
            <person name="Zhang Y."/>
            <person name="Fang M."/>
            <person name="Ma L."/>
            <person name="Zhao Y."/>
            <person name="Jiang S."/>
        </authorList>
    </citation>
    <scope>NUCLEOTIDE SEQUENCE [LARGE SCALE GENOMIC DNA]</scope>
    <source>
        <strain evidence="2">S2</strain>
        <tissue evidence="2">Leaf</tissue>
    </source>
</reference>
<dbReference type="OrthoDB" id="118550at2759"/>